<dbReference type="Pfam" id="PF07282">
    <property type="entry name" value="Cas12f1-like_TNB"/>
    <property type="match status" value="1"/>
</dbReference>
<accession>A0A917TJX0</accession>
<keyword evidence="2" id="KW-0815">Transposition</keyword>
<protein>
    <submittedName>
        <fullName evidence="8">Transposase</fullName>
    </submittedName>
</protein>
<dbReference type="GO" id="GO:0032196">
    <property type="term" value="P:transposition"/>
    <property type="evidence" value="ECO:0007669"/>
    <property type="project" value="UniProtKB-KW"/>
</dbReference>
<dbReference type="OrthoDB" id="4278026at2"/>
<evidence type="ECO:0000313" key="9">
    <source>
        <dbReference type="Proteomes" id="UP000618460"/>
    </source>
</evidence>
<feature type="region of interest" description="Disordered" evidence="5">
    <location>
        <begin position="283"/>
        <end position="303"/>
    </location>
</feature>
<keyword evidence="4" id="KW-0233">DNA recombination</keyword>
<evidence type="ECO:0000256" key="5">
    <source>
        <dbReference type="SAM" id="MobiDB-lite"/>
    </source>
</evidence>
<evidence type="ECO:0000259" key="7">
    <source>
        <dbReference type="Pfam" id="PF07282"/>
    </source>
</evidence>
<evidence type="ECO:0000256" key="2">
    <source>
        <dbReference type="ARBA" id="ARBA00022578"/>
    </source>
</evidence>
<dbReference type="EMBL" id="BMLG01000002">
    <property type="protein sequence ID" value="GGM25222.1"/>
    <property type="molecule type" value="Genomic_DNA"/>
</dbReference>
<evidence type="ECO:0000256" key="3">
    <source>
        <dbReference type="ARBA" id="ARBA00023125"/>
    </source>
</evidence>
<gene>
    <name evidence="8" type="ORF">GCM10011351_08700</name>
</gene>
<evidence type="ECO:0000313" key="8">
    <source>
        <dbReference type="EMBL" id="GGM25222.1"/>
    </source>
</evidence>
<evidence type="ECO:0000256" key="4">
    <source>
        <dbReference type="ARBA" id="ARBA00023172"/>
    </source>
</evidence>
<dbReference type="InterPro" id="IPR001959">
    <property type="entry name" value="Transposase"/>
</dbReference>
<proteinExistence type="inferred from homology"/>
<dbReference type="Proteomes" id="UP000618460">
    <property type="component" value="Unassembled WGS sequence"/>
</dbReference>
<sequence>MIRAHKTKFFATKYNIDRLFECNRISGDIWNDVLEIAKFYYVSHGKWVNKTQLQAETKGNYPIHSQSIQAVCHKYLFSRDAAKKARDKGFKDTKYPYKKKKHFNTKWVDLGYKIYENGKIELSLGRGRKPIIVWVKPDNLPEGKIKEIELSYDNGLLLSMSYDDGKEEKENTNTNRVAIDPGEIHSISAFAENGQATIITGRKVRSIKRLRNKKLGELQKKMSKCKKGSKKWKKYNRVKRYILLKSGRQLKDALHKTTRQFVEWCKENEIKEVAIGDVEGVQRNTSKRKKNKKKRRSRKTNQKTAQWHFGQIYKYLEYKLHAEGMSINKQEESYTSQTCPVCGKKKKVSSRNYKCKCGYECHRDIHGARNILSKYIYKDIRDLKIDIENITYLRIA</sequence>
<organism evidence="8 9">
    <name type="scientific">Paraliobacillus quinghaiensis</name>
    <dbReference type="NCBI Taxonomy" id="470815"/>
    <lineage>
        <taxon>Bacteria</taxon>
        <taxon>Bacillati</taxon>
        <taxon>Bacillota</taxon>
        <taxon>Bacilli</taxon>
        <taxon>Bacillales</taxon>
        <taxon>Bacillaceae</taxon>
        <taxon>Paraliobacillus</taxon>
    </lineage>
</organism>
<feature type="domain" description="Probable transposase IS891/IS1136/IS1341" evidence="6">
    <location>
        <begin position="161"/>
        <end position="280"/>
    </location>
</feature>
<evidence type="ECO:0000256" key="1">
    <source>
        <dbReference type="ARBA" id="ARBA00008761"/>
    </source>
</evidence>
<evidence type="ECO:0000259" key="6">
    <source>
        <dbReference type="Pfam" id="PF01385"/>
    </source>
</evidence>
<dbReference type="NCBIfam" id="NF040570">
    <property type="entry name" value="guided_TnpB"/>
    <property type="match status" value="1"/>
</dbReference>
<dbReference type="InterPro" id="IPR010095">
    <property type="entry name" value="Cas12f1-like_TNB"/>
</dbReference>
<dbReference type="AlphaFoldDB" id="A0A917TJX0"/>
<name>A0A917TJX0_9BACI</name>
<reference evidence="8" key="1">
    <citation type="journal article" date="2014" name="Int. J. Syst. Evol. Microbiol.">
        <title>Complete genome sequence of Corynebacterium casei LMG S-19264T (=DSM 44701T), isolated from a smear-ripened cheese.</title>
        <authorList>
            <consortium name="US DOE Joint Genome Institute (JGI-PGF)"/>
            <person name="Walter F."/>
            <person name="Albersmeier A."/>
            <person name="Kalinowski J."/>
            <person name="Ruckert C."/>
        </authorList>
    </citation>
    <scope>NUCLEOTIDE SEQUENCE</scope>
    <source>
        <strain evidence="8">CGMCC 1.6333</strain>
    </source>
</reference>
<keyword evidence="9" id="KW-1185">Reference proteome</keyword>
<dbReference type="GO" id="GO:0003677">
    <property type="term" value="F:DNA binding"/>
    <property type="evidence" value="ECO:0007669"/>
    <property type="project" value="UniProtKB-KW"/>
</dbReference>
<comment type="similarity">
    <text evidence="1">In the C-terminal section; belongs to the transposase 35 family.</text>
</comment>
<feature type="domain" description="Cas12f1-like TNB" evidence="7">
    <location>
        <begin position="309"/>
        <end position="371"/>
    </location>
</feature>
<keyword evidence="3" id="KW-0238">DNA-binding</keyword>
<feature type="compositionally biased region" description="Basic residues" evidence="5">
    <location>
        <begin position="285"/>
        <end position="301"/>
    </location>
</feature>
<dbReference type="NCBIfam" id="TIGR01766">
    <property type="entry name" value="IS200/IS605 family accessory protein TnpB-like domain"/>
    <property type="match status" value="1"/>
</dbReference>
<dbReference type="Pfam" id="PF01385">
    <property type="entry name" value="OrfB_IS605"/>
    <property type="match status" value="1"/>
</dbReference>
<comment type="caution">
    <text evidence="8">The sequence shown here is derived from an EMBL/GenBank/DDBJ whole genome shotgun (WGS) entry which is preliminary data.</text>
</comment>
<reference evidence="8" key="2">
    <citation type="submission" date="2020-09" db="EMBL/GenBank/DDBJ databases">
        <authorList>
            <person name="Sun Q."/>
            <person name="Zhou Y."/>
        </authorList>
    </citation>
    <scope>NUCLEOTIDE SEQUENCE</scope>
    <source>
        <strain evidence="8">CGMCC 1.6333</strain>
    </source>
</reference>
<dbReference type="GO" id="GO:0006310">
    <property type="term" value="P:DNA recombination"/>
    <property type="evidence" value="ECO:0007669"/>
    <property type="project" value="UniProtKB-KW"/>
</dbReference>